<sequence length="375" mass="43375">MFFKDVIGQSAVKQHLLQSVQQGKLPHALLITGPAGSGKLPLALALASYVCCDHPSDTDACGTCPSCVKVKKLIHPDIHFAFPIVKKKAGKEWVCDDFINEWRETVLKDPYMDLHRWMEAIGVENQQPQIYVKESDEIQRKLSLKASQGGYKVMIIWLPEKMNIECANKLLKLLEEPPAFTLFLLVSEEPAALLPTLVSRTQRIHLSPIEEELLADWLRKKYMLSAEDADEIAHRSEGSLLKAVENIHLSEEQRICFESFVNLMRQAYRRDIRSLKQWSEQIASLGRERQKNFLVYSQHMLRENFIYNFHRPEMNYMSSTERQFAVRFSPFINEKNVMEIMDLLSEAQQHIEQNVNAKMVFFDVALRMIVLLLKK</sequence>
<dbReference type="Pfam" id="PF13177">
    <property type="entry name" value="DNA_pol3_delta2"/>
    <property type="match status" value="1"/>
</dbReference>
<gene>
    <name evidence="1" type="primary">holB</name>
    <name evidence="1" type="ORF">NW209_13690</name>
</gene>
<dbReference type="NCBIfam" id="TIGR00678">
    <property type="entry name" value="holB"/>
    <property type="match status" value="1"/>
</dbReference>
<dbReference type="InterPro" id="IPR050238">
    <property type="entry name" value="DNA_Rep/Repair_Clamp_Loader"/>
</dbReference>
<dbReference type="EMBL" id="JANRHJ010000018">
    <property type="protein sequence ID" value="MCR8875051.1"/>
    <property type="molecule type" value="Genomic_DNA"/>
</dbReference>
<comment type="caution">
    <text evidence="1">The sequence shown here is derived from an EMBL/GenBank/DDBJ whole genome shotgun (WGS) entry which is preliminary data.</text>
</comment>
<dbReference type="RefSeq" id="WP_258336190.1">
    <property type="nucleotide sequence ID" value="NZ_JANRHJ010000018.1"/>
</dbReference>
<name>A0AAW5N899_9BACT</name>
<organism evidence="1 2">
    <name type="scientific">Phocaeicola barnesiae</name>
    <dbReference type="NCBI Taxonomy" id="376804"/>
    <lineage>
        <taxon>Bacteria</taxon>
        <taxon>Pseudomonadati</taxon>
        <taxon>Bacteroidota</taxon>
        <taxon>Bacteroidia</taxon>
        <taxon>Bacteroidales</taxon>
        <taxon>Bacteroidaceae</taxon>
        <taxon>Phocaeicola</taxon>
    </lineage>
</organism>
<dbReference type="AlphaFoldDB" id="A0AAW5N899"/>
<dbReference type="GO" id="GO:0006261">
    <property type="term" value="P:DNA-templated DNA replication"/>
    <property type="evidence" value="ECO:0007669"/>
    <property type="project" value="TreeGrafter"/>
</dbReference>
<evidence type="ECO:0000313" key="1">
    <source>
        <dbReference type="EMBL" id="MCR8875051.1"/>
    </source>
</evidence>
<dbReference type="InterPro" id="IPR027417">
    <property type="entry name" value="P-loop_NTPase"/>
</dbReference>
<dbReference type="InterPro" id="IPR004622">
    <property type="entry name" value="DNA_pol_HolB"/>
</dbReference>
<dbReference type="Gene3D" id="3.40.50.300">
    <property type="entry name" value="P-loop containing nucleotide triphosphate hydrolases"/>
    <property type="match status" value="1"/>
</dbReference>
<keyword evidence="1" id="KW-0808">Transferase</keyword>
<accession>A0AAW5N899</accession>
<proteinExistence type="predicted"/>
<dbReference type="EC" id="2.7.7.7" evidence="1"/>
<reference evidence="1 2" key="1">
    <citation type="submission" date="2022-08" db="EMBL/GenBank/DDBJ databases">
        <authorList>
            <person name="Zeman M."/>
            <person name="Kubasova T."/>
        </authorList>
    </citation>
    <scope>NUCLEOTIDE SEQUENCE [LARGE SCALE GENOMIC DNA]</scope>
    <source>
        <strain evidence="1 2">ET62</strain>
    </source>
</reference>
<keyword evidence="1" id="KW-0548">Nucleotidyltransferase</keyword>
<dbReference type="SUPFAM" id="SSF52540">
    <property type="entry name" value="P-loop containing nucleoside triphosphate hydrolases"/>
    <property type="match status" value="1"/>
</dbReference>
<dbReference type="PANTHER" id="PTHR11669">
    <property type="entry name" value="REPLICATION FACTOR C / DNA POLYMERASE III GAMMA-TAU SUBUNIT"/>
    <property type="match status" value="1"/>
</dbReference>
<protein>
    <submittedName>
        <fullName evidence="1">DNA polymerase III subunit delta</fullName>
        <ecNumber evidence="1">2.7.7.7</ecNumber>
    </submittedName>
</protein>
<keyword evidence="2" id="KW-1185">Reference proteome</keyword>
<evidence type="ECO:0000313" key="2">
    <source>
        <dbReference type="Proteomes" id="UP001204579"/>
    </source>
</evidence>
<dbReference type="GO" id="GO:0008408">
    <property type="term" value="F:3'-5' exonuclease activity"/>
    <property type="evidence" value="ECO:0007669"/>
    <property type="project" value="InterPro"/>
</dbReference>
<dbReference type="Proteomes" id="UP001204579">
    <property type="component" value="Unassembled WGS sequence"/>
</dbReference>
<dbReference type="GO" id="GO:0003887">
    <property type="term" value="F:DNA-directed DNA polymerase activity"/>
    <property type="evidence" value="ECO:0007669"/>
    <property type="project" value="UniProtKB-EC"/>
</dbReference>
<dbReference type="PANTHER" id="PTHR11669:SF8">
    <property type="entry name" value="DNA POLYMERASE III SUBUNIT DELTA"/>
    <property type="match status" value="1"/>
</dbReference>